<accession>A0A1H7I9S3</accession>
<organism evidence="4 5">
    <name type="scientific">Bosea lupini</name>
    <dbReference type="NCBI Taxonomy" id="1036779"/>
    <lineage>
        <taxon>Bacteria</taxon>
        <taxon>Pseudomonadati</taxon>
        <taxon>Pseudomonadota</taxon>
        <taxon>Alphaproteobacteria</taxon>
        <taxon>Hyphomicrobiales</taxon>
        <taxon>Boseaceae</taxon>
        <taxon>Bosea</taxon>
    </lineage>
</organism>
<protein>
    <submittedName>
        <fullName evidence="4">3-isopropylmalate dehydrogenase</fullName>
    </submittedName>
</protein>
<dbReference type="PROSITE" id="PS00470">
    <property type="entry name" value="IDH_IMDH"/>
    <property type="match status" value="1"/>
</dbReference>
<dbReference type="GO" id="GO:0000287">
    <property type="term" value="F:magnesium ion binding"/>
    <property type="evidence" value="ECO:0007669"/>
    <property type="project" value="InterPro"/>
</dbReference>
<dbReference type="OrthoDB" id="9767905at2"/>
<dbReference type="InterPro" id="IPR024084">
    <property type="entry name" value="IsoPropMal-DH-like_dom"/>
</dbReference>
<dbReference type="GO" id="GO:0006102">
    <property type="term" value="P:isocitrate metabolic process"/>
    <property type="evidence" value="ECO:0007669"/>
    <property type="project" value="TreeGrafter"/>
</dbReference>
<gene>
    <name evidence="4" type="ORF">SAMN04515666_101909</name>
</gene>
<evidence type="ECO:0000313" key="4">
    <source>
        <dbReference type="EMBL" id="SEK59246.1"/>
    </source>
</evidence>
<dbReference type="Gene3D" id="3.40.718.10">
    <property type="entry name" value="Isopropylmalate Dehydrogenase"/>
    <property type="match status" value="1"/>
</dbReference>
<dbReference type="AlphaFoldDB" id="A0A1H7I9S3"/>
<dbReference type="Proteomes" id="UP000199664">
    <property type="component" value="Unassembled WGS sequence"/>
</dbReference>
<comment type="similarity">
    <text evidence="1">Belongs to the isocitrate and isopropylmalate dehydrogenases family.</text>
</comment>
<reference evidence="5" key="1">
    <citation type="submission" date="2016-10" db="EMBL/GenBank/DDBJ databases">
        <authorList>
            <person name="Varghese N."/>
            <person name="Submissions S."/>
        </authorList>
    </citation>
    <scope>NUCLEOTIDE SEQUENCE [LARGE SCALE GENOMIC DNA]</scope>
    <source>
        <strain evidence="5">LMG 26383,CCUG 61248,R- 45681</strain>
    </source>
</reference>
<dbReference type="InterPro" id="IPR019818">
    <property type="entry name" value="IsoCit/isopropylmalate_DH_CS"/>
</dbReference>
<feature type="domain" description="Isopropylmalate dehydrogenase-like" evidence="3">
    <location>
        <begin position="10"/>
        <end position="356"/>
    </location>
</feature>
<proteinExistence type="inferred from homology"/>
<dbReference type="PANTHER" id="PTHR11835">
    <property type="entry name" value="DECARBOXYLATING DEHYDROGENASES-ISOCITRATE, ISOPROPYLMALATE, TARTRATE"/>
    <property type="match status" value="1"/>
</dbReference>
<keyword evidence="2" id="KW-0560">Oxidoreductase</keyword>
<dbReference type="Pfam" id="PF00180">
    <property type="entry name" value="Iso_dh"/>
    <property type="match status" value="1"/>
</dbReference>
<dbReference type="GO" id="GO:0004449">
    <property type="term" value="F:isocitrate dehydrogenase (NAD+) activity"/>
    <property type="evidence" value="ECO:0007669"/>
    <property type="project" value="TreeGrafter"/>
</dbReference>
<evidence type="ECO:0000256" key="2">
    <source>
        <dbReference type="ARBA" id="ARBA00023002"/>
    </source>
</evidence>
<dbReference type="RefSeq" id="WP_091830109.1">
    <property type="nucleotide sequence ID" value="NZ_FOAN01000001.1"/>
</dbReference>
<dbReference type="GO" id="GO:0051287">
    <property type="term" value="F:NAD binding"/>
    <property type="evidence" value="ECO:0007669"/>
    <property type="project" value="InterPro"/>
</dbReference>
<evidence type="ECO:0000256" key="1">
    <source>
        <dbReference type="ARBA" id="ARBA00007769"/>
    </source>
</evidence>
<dbReference type="GO" id="GO:0006099">
    <property type="term" value="P:tricarboxylic acid cycle"/>
    <property type="evidence" value="ECO:0007669"/>
    <property type="project" value="TreeGrafter"/>
</dbReference>
<dbReference type="PANTHER" id="PTHR11835:SF34">
    <property type="entry name" value="ISOCITRATE DEHYDROGENASE [NAD] SUBUNIT ALPHA, MITOCHONDRIAL"/>
    <property type="match status" value="1"/>
</dbReference>
<keyword evidence="5" id="KW-1185">Reference proteome</keyword>
<dbReference type="STRING" id="1036779.SAMN04515666_101909"/>
<sequence length="367" mass="38970">MTDATSPALRLLVLEGDGIGPEIAAATCKVLDAASKLFGFGLAFERAEIGFAALANQGTTFPETVLAAAKRTDGVILGPVSHNEYPPAEKGGLNPSGQLRKRLDLYANIRPARSREGFAPRCGKPLDLVMVRENTEGFYSDRSMHLGPGEIMPTPDLAMSFRKVTRQASVRIAESAFALARQRRRKVTAVHKANVLRISDGLFLECVRSVAERYPDVAYEEKIIDAMAALLVRDASVFDVIVTTNMFGDILSDQASEISGSLGLAASLNAGEDHAVAQAQHGSAPDIAGRDLANPASLIGSAAMLLAWLGERRQAPALLQAGEAIERAIDLTIKAPELRTRDLGGPLGTRAFAEQVLGMLAEAAEAA</sequence>
<dbReference type="SMART" id="SM01329">
    <property type="entry name" value="Iso_dh"/>
    <property type="match status" value="1"/>
</dbReference>
<evidence type="ECO:0000313" key="5">
    <source>
        <dbReference type="Proteomes" id="UP000199664"/>
    </source>
</evidence>
<dbReference type="SUPFAM" id="SSF53659">
    <property type="entry name" value="Isocitrate/Isopropylmalate dehydrogenase-like"/>
    <property type="match status" value="1"/>
</dbReference>
<name>A0A1H7I9S3_9HYPH</name>
<evidence type="ECO:0000259" key="3">
    <source>
        <dbReference type="SMART" id="SM01329"/>
    </source>
</evidence>
<dbReference type="EMBL" id="FOAN01000001">
    <property type="protein sequence ID" value="SEK59246.1"/>
    <property type="molecule type" value="Genomic_DNA"/>
</dbReference>